<accession>A0A1G8M1K5</accession>
<dbReference type="Proteomes" id="UP000199258">
    <property type="component" value="Unassembled WGS sequence"/>
</dbReference>
<dbReference type="EMBL" id="FNDT01000016">
    <property type="protein sequence ID" value="SDI61832.1"/>
    <property type="molecule type" value="Genomic_DNA"/>
</dbReference>
<evidence type="ECO:0000313" key="1">
    <source>
        <dbReference type="EMBL" id="SDI61832.1"/>
    </source>
</evidence>
<feature type="non-terminal residue" evidence="1">
    <location>
        <position position="1"/>
    </location>
</feature>
<evidence type="ECO:0000313" key="2">
    <source>
        <dbReference type="Proteomes" id="UP000199258"/>
    </source>
</evidence>
<gene>
    <name evidence="1" type="ORF">SAMN04488693_1161</name>
</gene>
<protein>
    <submittedName>
        <fullName evidence="1">Uncharacterized protein</fullName>
    </submittedName>
</protein>
<name>A0A1G8M1K5_9MICC</name>
<dbReference type="AlphaFoldDB" id="A0A1G8M1K5"/>
<proteinExistence type="predicted"/>
<sequence length="45" mass="4762">LPGFLASQDTAITQLAPLSDLRGIQPMLTQERTALLTGAGILVLR</sequence>
<organism evidence="1 2">
    <name type="scientific">Arthrobacter subterraneus</name>
    <dbReference type="NCBI Taxonomy" id="335973"/>
    <lineage>
        <taxon>Bacteria</taxon>
        <taxon>Bacillati</taxon>
        <taxon>Actinomycetota</taxon>
        <taxon>Actinomycetes</taxon>
        <taxon>Micrococcales</taxon>
        <taxon>Micrococcaceae</taxon>
        <taxon>Arthrobacter</taxon>
    </lineage>
</organism>
<reference evidence="1 2" key="1">
    <citation type="submission" date="2016-10" db="EMBL/GenBank/DDBJ databases">
        <authorList>
            <person name="de Groot N.N."/>
        </authorList>
    </citation>
    <scope>NUCLEOTIDE SEQUENCE [LARGE SCALE GENOMIC DNA]</scope>
    <source>
        <strain evidence="1 2">NP_1H</strain>
    </source>
</reference>
<keyword evidence="2" id="KW-1185">Reference proteome</keyword>